<name>A0A9D4M665_DREPO</name>
<organism evidence="2 3">
    <name type="scientific">Dreissena polymorpha</name>
    <name type="common">Zebra mussel</name>
    <name type="synonym">Mytilus polymorpha</name>
    <dbReference type="NCBI Taxonomy" id="45954"/>
    <lineage>
        <taxon>Eukaryota</taxon>
        <taxon>Metazoa</taxon>
        <taxon>Spiralia</taxon>
        <taxon>Lophotrochozoa</taxon>
        <taxon>Mollusca</taxon>
        <taxon>Bivalvia</taxon>
        <taxon>Autobranchia</taxon>
        <taxon>Heteroconchia</taxon>
        <taxon>Euheterodonta</taxon>
        <taxon>Imparidentia</taxon>
        <taxon>Neoheterodontei</taxon>
        <taxon>Myida</taxon>
        <taxon>Dreissenoidea</taxon>
        <taxon>Dreissenidae</taxon>
        <taxon>Dreissena</taxon>
    </lineage>
</organism>
<keyword evidence="1" id="KW-1133">Transmembrane helix</keyword>
<feature type="transmembrane region" description="Helical" evidence="1">
    <location>
        <begin position="91"/>
        <end position="110"/>
    </location>
</feature>
<evidence type="ECO:0000313" key="3">
    <source>
        <dbReference type="Proteomes" id="UP000828390"/>
    </source>
</evidence>
<evidence type="ECO:0008006" key="4">
    <source>
        <dbReference type="Google" id="ProtNLM"/>
    </source>
</evidence>
<protein>
    <recommendedName>
        <fullName evidence="4">Transmembrane protein</fullName>
    </recommendedName>
</protein>
<comment type="caution">
    <text evidence="2">The sequence shown here is derived from an EMBL/GenBank/DDBJ whole genome shotgun (WGS) entry which is preliminary data.</text>
</comment>
<evidence type="ECO:0000256" key="1">
    <source>
        <dbReference type="SAM" id="Phobius"/>
    </source>
</evidence>
<keyword evidence="3" id="KW-1185">Reference proteome</keyword>
<sequence>MRMLVWSYAGPIWRKTQFRKTISFPQLTFQDDSLPTSIQSSHWNKAFQSDSLPTVTNTAADIPPVDFQTASGKEDLNKRFGEFQELPEDKYLLAFLIAFPVFFFLVGVVITSQYV</sequence>
<evidence type="ECO:0000313" key="2">
    <source>
        <dbReference type="EMBL" id="KAH3870453.1"/>
    </source>
</evidence>
<dbReference type="EMBL" id="JAIWYP010000002">
    <property type="protein sequence ID" value="KAH3870453.1"/>
    <property type="molecule type" value="Genomic_DNA"/>
</dbReference>
<reference evidence="2" key="1">
    <citation type="journal article" date="2019" name="bioRxiv">
        <title>The Genome of the Zebra Mussel, Dreissena polymorpha: A Resource for Invasive Species Research.</title>
        <authorList>
            <person name="McCartney M.A."/>
            <person name="Auch B."/>
            <person name="Kono T."/>
            <person name="Mallez S."/>
            <person name="Zhang Y."/>
            <person name="Obille A."/>
            <person name="Becker A."/>
            <person name="Abrahante J.E."/>
            <person name="Garbe J."/>
            <person name="Badalamenti J.P."/>
            <person name="Herman A."/>
            <person name="Mangelson H."/>
            <person name="Liachko I."/>
            <person name="Sullivan S."/>
            <person name="Sone E.D."/>
            <person name="Koren S."/>
            <person name="Silverstein K.A.T."/>
            <person name="Beckman K.B."/>
            <person name="Gohl D.M."/>
        </authorList>
    </citation>
    <scope>NUCLEOTIDE SEQUENCE</scope>
    <source>
        <strain evidence="2">Duluth1</strain>
        <tissue evidence="2">Whole animal</tissue>
    </source>
</reference>
<dbReference type="AlphaFoldDB" id="A0A9D4M665"/>
<dbReference type="Proteomes" id="UP000828390">
    <property type="component" value="Unassembled WGS sequence"/>
</dbReference>
<keyword evidence="1" id="KW-0812">Transmembrane</keyword>
<gene>
    <name evidence="2" type="ORF">DPMN_033641</name>
</gene>
<keyword evidence="1" id="KW-0472">Membrane</keyword>
<reference evidence="2" key="2">
    <citation type="submission" date="2020-11" db="EMBL/GenBank/DDBJ databases">
        <authorList>
            <person name="McCartney M.A."/>
            <person name="Auch B."/>
            <person name="Kono T."/>
            <person name="Mallez S."/>
            <person name="Becker A."/>
            <person name="Gohl D.M."/>
            <person name="Silverstein K.A.T."/>
            <person name="Koren S."/>
            <person name="Bechman K.B."/>
            <person name="Herman A."/>
            <person name="Abrahante J.E."/>
            <person name="Garbe J."/>
        </authorList>
    </citation>
    <scope>NUCLEOTIDE SEQUENCE</scope>
    <source>
        <strain evidence="2">Duluth1</strain>
        <tissue evidence="2">Whole animal</tissue>
    </source>
</reference>
<accession>A0A9D4M665</accession>
<proteinExistence type="predicted"/>